<dbReference type="SUPFAM" id="SSF55729">
    <property type="entry name" value="Acyl-CoA N-acyltransferases (Nat)"/>
    <property type="match status" value="1"/>
</dbReference>
<dbReference type="InterPro" id="IPR016181">
    <property type="entry name" value="Acyl_CoA_acyltransferase"/>
</dbReference>
<proteinExistence type="predicted"/>
<name>A0A4Y4B3V7_MICMQ</name>
<reference evidence="2 4" key="1">
    <citation type="submission" date="2019-06" db="EMBL/GenBank/DDBJ databases">
        <title>Whole genome shotgun sequence of Microbacterium liquefaciens NBRC 15037.</title>
        <authorList>
            <person name="Hosoyama A."/>
            <person name="Uohara A."/>
            <person name="Ohji S."/>
            <person name="Ichikawa N."/>
        </authorList>
    </citation>
    <scope>NUCLEOTIDE SEQUENCE [LARGE SCALE GENOMIC DNA]</scope>
    <source>
        <strain evidence="2 4">NBRC 15037</strain>
    </source>
</reference>
<keyword evidence="2" id="KW-0808">Transferase</keyword>
<dbReference type="Pfam" id="PF00583">
    <property type="entry name" value="Acetyltransf_1"/>
    <property type="match status" value="1"/>
</dbReference>
<reference evidence="3 5" key="2">
    <citation type="submission" date="2019-09" db="EMBL/GenBank/DDBJ databases">
        <title>Whole genome sequencing of Microbacterium maritypicum.</title>
        <authorList>
            <person name="Lenchi N."/>
        </authorList>
    </citation>
    <scope>NUCLEOTIDE SEQUENCE [LARGE SCALE GENOMIC DNA]</scope>
    <source>
        <strain evidence="3 5">DSM 12512</strain>
    </source>
</reference>
<dbReference type="CDD" id="cd04301">
    <property type="entry name" value="NAT_SF"/>
    <property type="match status" value="1"/>
</dbReference>
<dbReference type="EMBL" id="WAAQ01000002">
    <property type="protein sequence ID" value="KAB1883790.1"/>
    <property type="molecule type" value="Genomic_DNA"/>
</dbReference>
<evidence type="ECO:0000313" key="5">
    <source>
        <dbReference type="Proteomes" id="UP000436027"/>
    </source>
</evidence>
<dbReference type="Proteomes" id="UP000436027">
    <property type="component" value="Unassembled WGS sequence"/>
</dbReference>
<dbReference type="RefSeq" id="WP_141386349.1">
    <property type="nucleotide sequence ID" value="NZ_BAAAIN010000001.1"/>
</dbReference>
<accession>A0A4Y4B3V7</accession>
<sequence>MSELRMVELSAATIVAVNNLSLKPGQEQFLAPVSYGIAATVINPQTSWQRVILDRNEVVGFVSANFDPEAPEEHFRSVLWRINVDADDQGRGVGRYAVEALVDEARERGVDHVNVIYEAGEGGPETFFHRVGFTPVGETAYGEVIAEIRVTT</sequence>
<dbReference type="AlphaFoldDB" id="A0A4Y4B3V7"/>
<dbReference type="Gene3D" id="3.40.630.30">
    <property type="match status" value="1"/>
</dbReference>
<evidence type="ECO:0000313" key="2">
    <source>
        <dbReference type="EMBL" id="GEC75178.1"/>
    </source>
</evidence>
<protein>
    <submittedName>
        <fullName evidence="2 3">N-acetyltransferase</fullName>
    </submittedName>
</protein>
<dbReference type="PROSITE" id="PS51186">
    <property type="entry name" value="GNAT"/>
    <property type="match status" value="1"/>
</dbReference>
<dbReference type="Proteomes" id="UP000317410">
    <property type="component" value="Unassembled WGS sequence"/>
</dbReference>
<comment type="caution">
    <text evidence="2">The sequence shown here is derived from an EMBL/GenBank/DDBJ whole genome shotgun (WGS) entry which is preliminary data.</text>
</comment>
<organism evidence="2 4">
    <name type="scientific">Microbacterium maritypicum</name>
    <name type="common">Microbacterium liquefaciens</name>
    <dbReference type="NCBI Taxonomy" id="33918"/>
    <lineage>
        <taxon>Bacteria</taxon>
        <taxon>Bacillati</taxon>
        <taxon>Actinomycetota</taxon>
        <taxon>Actinomycetes</taxon>
        <taxon>Micrococcales</taxon>
        <taxon>Microbacteriaceae</taxon>
        <taxon>Microbacterium</taxon>
    </lineage>
</organism>
<dbReference type="GO" id="GO:0016747">
    <property type="term" value="F:acyltransferase activity, transferring groups other than amino-acyl groups"/>
    <property type="evidence" value="ECO:0007669"/>
    <property type="project" value="InterPro"/>
</dbReference>
<gene>
    <name evidence="3" type="ORF">F6W70_14465</name>
    <name evidence="2" type="ORF">MLI01_13230</name>
</gene>
<evidence type="ECO:0000259" key="1">
    <source>
        <dbReference type="PROSITE" id="PS51186"/>
    </source>
</evidence>
<dbReference type="EMBL" id="BJNQ01000006">
    <property type="protein sequence ID" value="GEC75178.1"/>
    <property type="molecule type" value="Genomic_DNA"/>
</dbReference>
<feature type="domain" description="N-acetyltransferase" evidence="1">
    <location>
        <begin position="4"/>
        <end position="151"/>
    </location>
</feature>
<evidence type="ECO:0000313" key="3">
    <source>
        <dbReference type="EMBL" id="KAB1883790.1"/>
    </source>
</evidence>
<dbReference type="InterPro" id="IPR000182">
    <property type="entry name" value="GNAT_dom"/>
</dbReference>
<evidence type="ECO:0000313" key="4">
    <source>
        <dbReference type="Proteomes" id="UP000317410"/>
    </source>
</evidence>